<evidence type="ECO:0000256" key="1">
    <source>
        <dbReference type="ARBA" id="ARBA00000142"/>
    </source>
</evidence>
<comment type="catalytic activity">
    <reaction evidence="1 9">
        <text>guanosine(46) in tRNA + S-adenosyl-L-methionine = N(7)-methylguanosine(46) in tRNA + S-adenosyl-L-homocysteine</text>
        <dbReference type="Rhea" id="RHEA:42708"/>
        <dbReference type="Rhea" id="RHEA-COMP:10188"/>
        <dbReference type="Rhea" id="RHEA-COMP:10189"/>
        <dbReference type="ChEBI" id="CHEBI:57856"/>
        <dbReference type="ChEBI" id="CHEBI:59789"/>
        <dbReference type="ChEBI" id="CHEBI:74269"/>
        <dbReference type="ChEBI" id="CHEBI:74480"/>
        <dbReference type="EC" id="2.1.1.33"/>
    </reaction>
</comment>
<evidence type="ECO:0000313" key="11">
    <source>
        <dbReference type="EMBL" id="QWT47765.1"/>
    </source>
</evidence>
<feature type="binding site" evidence="9">
    <location>
        <position position="100"/>
    </location>
    <ligand>
        <name>S-adenosyl-L-methionine</name>
        <dbReference type="ChEBI" id="CHEBI:59789"/>
    </ligand>
</feature>
<evidence type="ECO:0000256" key="3">
    <source>
        <dbReference type="ARBA" id="ARBA00022603"/>
    </source>
</evidence>
<dbReference type="PANTHER" id="PTHR23417">
    <property type="entry name" value="3-DEOXY-D-MANNO-OCTULOSONIC-ACID TRANSFERASE/TRNA GUANINE-N 7 - -METHYLTRANSFERASE"/>
    <property type="match status" value="1"/>
</dbReference>
<feature type="binding site" evidence="9">
    <location>
        <begin position="225"/>
        <end position="228"/>
    </location>
    <ligand>
        <name>substrate</name>
    </ligand>
</feature>
<dbReference type="FunFam" id="3.40.50.150:FF:000035">
    <property type="entry name" value="tRNA (guanine-N(7)-)-methyltransferase"/>
    <property type="match status" value="1"/>
</dbReference>
<dbReference type="HAMAP" id="MF_01057">
    <property type="entry name" value="tRNA_methyltr_TrmB"/>
    <property type="match status" value="1"/>
</dbReference>
<comment type="caution">
    <text evidence="9">Lacks conserved residue(s) required for the propagation of feature annotation.</text>
</comment>
<keyword evidence="4 9" id="KW-0808">Transferase</keyword>
<organism evidence="11 12">
    <name type="scientific">Azospira inquinata</name>
    <dbReference type="NCBI Taxonomy" id="2785627"/>
    <lineage>
        <taxon>Bacteria</taxon>
        <taxon>Pseudomonadati</taxon>
        <taxon>Pseudomonadota</taxon>
        <taxon>Betaproteobacteria</taxon>
        <taxon>Rhodocyclales</taxon>
        <taxon>Rhodocyclaceae</taxon>
        <taxon>Azospira</taxon>
    </lineage>
</organism>
<dbReference type="NCBIfam" id="TIGR00091">
    <property type="entry name" value="tRNA (guanosine(46)-N7)-methyltransferase TrmB"/>
    <property type="match status" value="1"/>
</dbReference>
<keyword evidence="5 9" id="KW-0949">S-adenosyl-L-methionine</keyword>
<name>A0A975SKV5_9RHOO</name>
<evidence type="ECO:0000256" key="2">
    <source>
        <dbReference type="ARBA" id="ARBA00003015"/>
    </source>
</evidence>
<feature type="region of interest" description="Disordered" evidence="10">
    <location>
        <begin position="1"/>
        <end position="23"/>
    </location>
</feature>
<feature type="binding site" evidence="9">
    <location>
        <position position="186"/>
    </location>
    <ligand>
        <name>substrate</name>
    </ligand>
</feature>
<feature type="binding site" evidence="9">
    <location>
        <position position="127"/>
    </location>
    <ligand>
        <name>S-adenosyl-L-methionine</name>
        <dbReference type="ChEBI" id="CHEBI:59789"/>
    </ligand>
</feature>
<proteinExistence type="inferred from homology"/>
<reference evidence="11" key="1">
    <citation type="submission" date="2020-11" db="EMBL/GenBank/DDBJ databases">
        <title>Azospira inquinata sp. nov.</title>
        <authorList>
            <person name="Moe W.M."/>
            <person name="Mikes M.C."/>
        </authorList>
    </citation>
    <scope>NUCLEOTIDE SEQUENCE</scope>
    <source>
        <strain evidence="11">Azo-3</strain>
    </source>
</reference>
<dbReference type="Pfam" id="PF02390">
    <property type="entry name" value="Methyltransf_4"/>
    <property type="match status" value="1"/>
</dbReference>
<feature type="binding site" evidence="9">
    <location>
        <position position="154"/>
    </location>
    <ligand>
        <name>substrate</name>
    </ligand>
</feature>
<dbReference type="AlphaFoldDB" id="A0A975SKV5"/>
<evidence type="ECO:0000313" key="12">
    <source>
        <dbReference type="Proteomes" id="UP000683428"/>
    </source>
</evidence>
<evidence type="ECO:0000256" key="4">
    <source>
        <dbReference type="ARBA" id="ARBA00022679"/>
    </source>
</evidence>
<dbReference type="GO" id="GO:0043527">
    <property type="term" value="C:tRNA methyltransferase complex"/>
    <property type="evidence" value="ECO:0007669"/>
    <property type="project" value="TreeGrafter"/>
</dbReference>
<evidence type="ECO:0000256" key="8">
    <source>
        <dbReference type="ARBA" id="ARBA00060767"/>
    </source>
</evidence>
<dbReference type="InterPro" id="IPR055361">
    <property type="entry name" value="tRNA_methyltr_TrmB_bact"/>
</dbReference>
<evidence type="ECO:0000256" key="7">
    <source>
        <dbReference type="ARBA" id="ARBA00060552"/>
    </source>
</evidence>
<evidence type="ECO:0000256" key="5">
    <source>
        <dbReference type="ARBA" id="ARBA00022691"/>
    </source>
</evidence>
<evidence type="ECO:0000256" key="6">
    <source>
        <dbReference type="ARBA" id="ARBA00022694"/>
    </source>
</evidence>
<dbReference type="PANTHER" id="PTHR23417:SF14">
    <property type="entry name" value="PENTACOTRIPEPTIDE-REPEAT REGION OF PRORP DOMAIN-CONTAINING PROTEIN"/>
    <property type="match status" value="1"/>
</dbReference>
<keyword evidence="6 9" id="KW-0819">tRNA processing</keyword>
<keyword evidence="3 9" id="KW-0489">Methyltransferase</keyword>
<dbReference type="CDD" id="cd02440">
    <property type="entry name" value="AdoMet_MTases"/>
    <property type="match status" value="1"/>
</dbReference>
<sequence>MSDTADQPQSPLSAPAQEASGTHPAIRSFVLRQGRMSNAQTRYLETMMPRIGVPYRPERLDLDALYGRHAPHIFEIGFGMGETSATIAETHPENDYLGVEVHSPGVGSLCKLVAEKGLSNQRIIQHDAVEVLRDMIAPDSLAGVHIFFPDPWPKKRHHKRRLVQPPLVALLASRLAPGGYLHCATDWEEYAIQMLEVLSGEPLLENTVDSRQGGFAPRPDYRPLTKFEQRGLRLGHGVWDVIFRRK</sequence>
<comment type="pathway">
    <text evidence="7 9">tRNA modification; N(7)-methylguanine-tRNA biosynthesis.</text>
</comment>
<feature type="binding site" evidence="9">
    <location>
        <position position="75"/>
    </location>
    <ligand>
        <name>S-adenosyl-L-methionine</name>
        <dbReference type="ChEBI" id="CHEBI:59789"/>
    </ligand>
</feature>
<dbReference type="GO" id="GO:0008176">
    <property type="term" value="F:tRNA (guanine(46)-N7)-methyltransferase activity"/>
    <property type="evidence" value="ECO:0007669"/>
    <property type="project" value="UniProtKB-UniRule"/>
</dbReference>
<dbReference type="Proteomes" id="UP000683428">
    <property type="component" value="Chromosome"/>
</dbReference>
<dbReference type="PROSITE" id="PS51625">
    <property type="entry name" value="SAM_MT_TRMB"/>
    <property type="match status" value="1"/>
</dbReference>
<accession>A0A975SKV5</accession>
<dbReference type="EC" id="2.1.1.33" evidence="9"/>
<feature type="binding site" evidence="9">
    <location>
        <position position="150"/>
    </location>
    <ligand>
        <name>S-adenosyl-L-methionine</name>
        <dbReference type="ChEBI" id="CHEBI:59789"/>
    </ligand>
</feature>
<gene>
    <name evidence="9 11" type="primary">trmB</name>
    <name evidence="11" type="ORF">Azoinq_07695</name>
</gene>
<evidence type="ECO:0000256" key="10">
    <source>
        <dbReference type="SAM" id="MobiDB-lite"/>
    </source>
</evidence>
<comment type="function">
    <text evidence="2 9">Catalyzes the formation of N(7)-methylguanine at position 46 (m7G46) in tRNA.</text>
</comment>
<protein>
    <recommendedName>
        <fullName evidence="9">tRNA (guanine-N(7)-)-methyltransferase</fullName>
        <ecNumber evidence="9">2.1.1.33</ecNumber>
    </recommendedName>
    <alternativeName>
        <fullName evidence="9">tRNA (guanine(46)-N(7))-methyltransferase</fullName>
    </alternativeName>
    <alternativeName>
        <fullName evidence="9">tRNA(m7G46)-methyltransferase</fullName>
    </alternativeName>
</protein>
<dbReference type="InterPro" id="IPR003358">
    <property type="entry name" value="tRNA_(Gua-N-7)_MeTrfase_Trmb"/>
</dbReference>
<keyword evidence="12" id="KW-1185">Reference proteome</keyword>
<feature type="compositionally biased region" description="Polar residues" evidence="10">
    <location>
        <begin position="1"/>
        <end position="12"/>
    </location>
</feature>
<dbReference type="KEGG" id="aiq:Azoinq_07695"/>
<dbReference type="EMBL" id="CP064782">
    <property type="protein sequence ID" value="QWT47765.1"/>
    <property type="molecule type" value="Genomic_DNA"/>
</dbReference>
<evidence type="ECO:0000256" key="9">
    <source>
        <dbReference type="HAMAP-Rule" id="MF_01057"/>
    </source>
</evidence>
<dbReference type="RefSeq" id="WP_216130332.1">
    <property type="nucleotide sequence ID" value="NZ_CP064782.1"/>
</dbReference>
<comment type="similarity">
    <text evidence="8 9">Belongs to the class I-like SAM-binding methyltransferase superfamily. TrmB family.</text>
</comment>